<evidence type="ECO:0000256" key="1">
    <source>
        <dbReference type="ARBA" id="ARBA00004202"/>
    </source>
</evidence>
<dbReference type="GO" id="GO:0016887">
    <property type="term" value="F:ATP hydrolysis activity"/>
    <property type="evidence" value="ECO:0007669"/>
    <property type="project" value="InterPro"/>
</dbReference>
<dbReference type="Proteomes" id="UP000517759">
    <property type="component" value="Unassembled WGS sequence"/>
</dbReference>
<dbReference type="CDD" id="cd03215">
    <property type="entry name" value="ABC_Carb_Monos_II"/>
    <property type="match status" value="1"/>
</dbReference>
<evidence type="ECO:0000313" key="14">
    <source>
        <dbReference type="Proteomes" id="UP000517759"/>
    </source>
</evidence>
<organism evidence="13 14">
    <name type="scientific">Methylobacterium brachythecii</name>
    <dbReference type="NCBI Taxonomy" id="1176177"/>
    <lineage>
        <taxon>Bacteria</taxon>
        <taxon>Pseudomonadati</taxon>
        <taxon>Pseudomonadota</taxon>
        <taxon>Alphaproteobacteria</taxon>
        <taxon>Hyphomicrobiales</taxon>
        <taxon>Methylobacteriaceae</taxon>
        <taxon>Methylobacterium</taxon>
    </lineage>
</organism>
<evidence type="ECO:0000256" key="9">
    <source>
        <dbReference type="ARBA" id="ARBA00022967"/>
    </source>
</evidence>
<evidence type="ECO:0000256" key="4">
    <source>
        <dbReference type="ARBA" id="ARBA00022475"/>
    </source>
</evidence>
<dbReference type="SMART" id="SM00382">
    <property type="entry name" value="AAA"/>
    <property type="match status" value="2"/>
</dbReference>
<dbReference type="PANTHER" id="PTHR43790:SF3">
    <property type="entry name" value="D-ALLOSE IMPORT ATP-BINDING PROTEIN ALSA-RELATED"/>
    <property type="match status" value="1"/>
</dbReference>
<gene>
    <name evidence="12" type="primary">rbsA2</name>
    <name evidence="12" type="ORF">GCM10007884_22520</name>
    <name evidence="13" type="ORF">GGR33_003202</name>
</gene>
<feature type="domain" description="ABC transporter" evidence="11">
    <location>
        <begin position="255"/>
        <end position="502"/>
    </location>
</feature>
<dbReference type="InterPro" id="IPR003439">
    <property type="entry name" value="ABC_transporter-like_ATP-bd"/>
</dbReference>
<reference evidence="15" key="2">
    <citation type="journal article" date="2019" name="Int. J. Syst. Evol. Microbiol.">
        <title>The Global Catalogue of Microorganisms (GCM) 10K type strain sequencing project: providing services to taxonomists for standard genome sequencing and annotation.</title>
        <authorList>
            <consortium name="The Broad Institute Genomics Platform"/>
            <consortium name="The Broad Institute Genome Sequencing Center for Infectious Disease"/>
            <person name="Wu L."/>
            <person name="Ma J."/>
        </authorList>
    </citation>
    <scope>NUCLEOTIDE SEQUENCE [LARGE SCALE GENOMIC DNA]</scope>
    <source>
        <strain evidence="15">NBRC 107710</strain>
    </source>
</reference>
<dbReference type="InterPro" id="IPR050107">
    <property type="entry name" value="ABC_carbohydrate_import_ATPase"/>
</dbReference>
<comment type="similarity">
    <text evidence="2">Belongs to the ABC transporter superfamily.</text>
</comment>
<keyword evidence="9" id="KW-1278">Translocase</keyword>
<keyword evidence="10" id="KW-0472">Membrane</keyword>
<accession>A0A7W6F7S4</accession>
<keyword evidence="6" id="KW-0677">Repeat</keyword>
<reference evidence="12" key="4">
    <citation type="submission" date="2023-01" db="EMBL/GenBank/DDBJ databases">
        <title>Draft genome sequence of Methylobacterium brachythecii strain NBRC 107710.</title>
        <authorList>
            <person name="Sun Q."/>
            <person name="Mori K."/>
        </authorList>
    </citation>
    <scope>NUCLEOTIDE SEQUENCE</scope>
    <source>
        <strain evidence="12">NBRC 107710</strain>
    </source>
</reference>
<reference evidence="13 14" key="3">
    <citation type="submission" date="2020-08" db="EMBL/GenBank/DDBJ databases">
        <title>Genomic Encyclopedia of Type Strains, Phase IV (KMG-IV): sequencing the most valuable type-strain genomes for metagenomic binning, comparative biology and taxonomic classification.</title>
        <authorList>
            <person name="Goeker M."/>
        </authorList>
    </citation>
    <scope>NUCLEOTIDE SEQUENCE [LARGE SCALE GENOMIC DNA]</scope>
    <source>
        <strain evidence="13 14">DSM 24105</strain>
    </source>
</reference>
<comment type="caution">
    <text evidence="13">The sequence shown here is derived from an EMBL/GenBank/DDBJ whole genome shotgun (WGS) entry which is preliminary data.</text>
</comment>
<dbReference type="PROSITE" id="PS00211">
    <property type="entry name" value="ABC_TRANSPORTER_1"/>
    <property type="match status" value="1"/>
</dbReference>
<dbReference type="FunFam" id="3.40.50.300:FF:000127">
    <property type="entry name" value="Ribose import ATP-binding protein RbsA"/>
    <property type="match status" value="1"/>
</dbReference>
<feature type="domain" description="ABC transporter" evidence="11">
    <location>
        <begin position="10"/>
        <end position="245"/>
    </location>
</feature>
<evidence type="ECO:0000256" key="2">
    <source>
        <dbReference type="ARBA" id="ARBA00005417"/>
    </source>
</evidence>
<dbReference type="CDD" id="cd03216">
    <property type="entry name" value="ABC_Carb_Monos_I"/>
    <property type="match status" value="1"/>
</dbReference>
<evidence type="ECO:0000313" key="15">
    <source>
        <dbReference type="Proteomes" id="UP001156881"/>
    </source>
</evidence>
<name>A0A7W6F7S4_9HYPH</name>
<proteinExistence type="inferred from homology"/>
<dbReference type="InterPro" id="IPR017871">
    <property type="entry name" value="ABC_transporter-like_CS"/>
</dbReference>
<keyword evidence="15" id="KW-1185">Reference proteome</keyword>
<evidence type="ECO:0000256" key="6">
    <source>
        <dbReference type="ARBA" id="ARBA00022737"/>
    </source>
</evidence>
<sequence length="510" mass="55275">MSTVPSTCILETRSIGKRFDATIALQDVDFDLKSGEVHVLFGENGAGKSTLINLMAGTFGATKGELYFNGEQIHHSTPAVARHLGISAVFQEFSLVPQLTVAENIFLGREPARYGFIDGLKIDAGARRILKALDFSIDTTRIVGDLSRAEQQMVEIAKALLIEPRVLILDEPTASLTEAETEILFRNIARLKAAGVGIIYVSHRMPEIRALADRITVLRDGRKIATVDASRVSDDELVALMVGRQMDQLFPNVPCRPGRVRLSAHNLSIAQGDVRDASITLRAGEIVGVGGLVGCGKSEFVRALFGLEPLLAGDIIIDGQTIDNPTPADMLARKVCYFPADRNAEGLALPRNIIENSSVTAISTETLSRGPFLRKASERRMVDRIIEQLTIKPRQGGERVSSLSGGNRQKVMLARGLVRPTEIFLFDEPTVGIDVGAKLDVYKTIGNLVEAGHAVLLVSSDLTELLHLSHRMIVFKGGRIVGELEGARLNENEALSLFFADGPVLKAAAE</sequence>
<evidence type="ECO:0000313" key="13">
    <source>
        <dbReference type="EMBL" id="MBB3903693.1"/>
    </source>
</evidence>
<keyword evidence="3" id="KW-0813">Transport</keyword>
<dbReference type="GO" id="GO:0005886">
    <property type="term" value="C:plasma membrane"/>
    <property type="evidence" value="ECO:0007669"/>
    <property type="project" value="UniProtKB-SubCell"/>
</dbReference>
<evidence type="ECO:0000256" key="5">
    <source>
        <dbReference type="ARBA" id="ARBA00022597"/>
    </source>
</evidence>
<dbReference type="EMBL" id="BSPG01000010">
    <property type="protein sequence ID" value="GLS44264.1"/>
    <property type="molecule type" value="Genomic_DNA"/>
</dbReference>
<keyword evidence="4" id="KW-1003">Cell membrane</keyword>
<evidence type="ECO:0000256" key="7">
    <source>
        <dbReference type="ARBA" id="ARBA00022741"/>
    </source>
</evidence>
<evidence type="ECO:0000256" key="8">
    <source>
        <dbReference type="ARBA" id="ARBA00022840"/>
    </source>
</evidence>
<keyword evidence="8 13" id="KW-0067">ATP-binding</keyword>
<dbReference type="Pfam" id="PF00005">
    <property type="entry name" value="ABC_tran"/>
    <property type="match status" value="2"/>
</dbReference>
<dbReference type="AlphaFoldDB" id="A0A7W6F7S4"/>
<dbReference type="RefSeq" id="WP_183506821.1">
    <property type="nucleotide sequence ID" value="NZ_BSPG01000010.1"/>
</dbReference>
<keyword evidence="5" id="KW-0762">Sugar transport</keyword>
<dbReference type="SUPFAM" id="SSF52540">
    <property type="entry name" value="P-loop containing nucleoside triphosphate hydrolases"/>
    <property type="match status" value="2"/>
</dbReference>
<evidence type="ECO:0000259" key="11">
    <source>
        <dbReference type="PROSITE" id="PS50893"/>
    </source>
</evidence>
<dbReference type="PANTHER" id="PTHR43790">
    <property type="entry name" value="CARBOHYDRATE TRANSPORT ATP-BINDING PROTEIN MG119-RELATED"/>
    <property type="match status" value="1"/>
</dbReference>
<dbReference type="Proteomes" id="UP001156881">
    <property type="component" value="Unassembled WGS sequence"/>
</dbReference>
<comment type="subcellular location">
    <subcellularLocation>
        <location evidence="1">Cell membrane</location>
        <topology evidence="1">Peripheral membrane protein</topology>
    </subcellularLocation>
</comment>
<dbReference type="InterPro" id="IPR027417">
    <property type="entry name" value="P-loop_NTPase"/>
</dbReference>
<dbReference type="InterPro" id="IPR003593">
    <property type="entry name" value="AAA+_ATPase"/>
</dbReference>
<dbReference type="EMBL" id="JACIDN010000005">
    <property type="protein sequence ID" value="MBB3903693.1"/>
    <property type="molecule type" value="Genomic_DNA"/>
</dbReference>
<evidence type="ECO:0000256" key="10">
    <source>
        <dbReference type="ARBA" id="ARBA00023136"/>
    </source>
</evidence>
<evidence type="ECO:0000256" key="3">
    <source>
        <dbReference type="ARBA" id="ARBA00022448"/>
    </source>
</evidence>
<keyword evidence="7" id="KW-0547">Nucleotide-binding</keyword>
<dbReference type="PROSITE" id="PS50893">
    <property type="entry name" value="ABC_TRANSPORTER_2"/>
    <property type="match status" value="2"/>
</dbReference>
<reference evidence="12" key="1">
    <citation type="journal article" date="2014" name="Int. J. Syst. Evol. Microbiol.">
        <title>Complete genome of a new Firmicutes species belonging to the dominant human colonic microbiota ('Ruminococcus bicirculans') reveals two chromosomes and a selective capacity to utilize plant glucans.</title>
        <authorList>
            <consortium name="NISC Comparative Sequencing Program"/>
            <person name="Wegmann U."/>
            <person name="Louis P."/>
            <person name="Goesmann A."/>
            <person name="Henrissat B."/>
            <person name="Duncan S.H."/>
            <person name="Flint H.J."/>
        </authorList>
    </citation>
    <scope>NUCLEOTIDE SEQUENCE</scope>
    <source>
        <strain evidence="12">NBRC 107710</strain>
    </source>
</reference>
<dbReference type="GO" id="GO:0005524">
    <property type="term" value="F:ATP binding"/>
    <property type="evidence" value="ECO:0007669"/>
    <property type="project" value="UniProtKB-KW"/>
</dbReference>
<protein>
    <submittedName>
        <fullName evidence="13">Ribose transport system ATP-binding protein</fullName>
    </submittedName>
    <submittedName>
        <fullName evidence="12">Sugar ABC transporter ATP-binding protein</fullName>
    </submittedName>
</protein>
<dbReference type="Gene3D" id="3.40.50.300">
    <property type="entry name" value="P-loop containing nucleotide triphosphate hydrolases"/>
    <property type="match status" value="2"/>
</dbReference>
<evidence type="ECO:0000313" key="12">
    <source>
        <dbReference type="EMBL" id="GLS44264.1"/>
    </source>
</evidence>